<name>A0ABU9UPJ2_9GAMM</name>
<dbReference type="PANTHER" id="PTHR31630:SF6">
    <property type="entry name" value="PHYTANOYL-COA DIOXYGENASE-RELATED"/>
    <property type="match status" value="1"/>
</dbReference>
<dbReference type="InterPro" id="IPR008775">
    <property type="entry name" value="Phytyl_CoA_dOase-like"/>
</dbReference>
<dbReference type="PANTHER" id="PTHR31630">
    <property type="entry name" value="PHYTANOYL-COA DIOXYGENASE-RELATED-RELATED"/>
    <property type="match status" value="1"/>
</dbReference>
<dbReference type="EMBL" id="JBCHKU010000005">
    <property type="protein sequence ID" value="MEM6248133.1"/>
    <property type="molecule type" value="Genomic_DNA"/>
</dbReference>
<reference evidence="1 2" key="1">
    <citation type="submission" date="2024-04" db="EMBL/GenBank/DDBJ databases">
        <title>Novel Shewanella species isolated from Baltic Sea sediments.</title>
        <authorList>
            <person name="Martin-Rodriguez A.J."/>
            <person name="Fernandez-Juarez V."/>
            <person name="Valeriano V.D."/>
            <person name="Mihindukulasooriya I."/>
            <person name="Ceresnova L."/>
            <person name="Joffre E."/>
            <person name="Jensie-Markopoulos S."/>
            <person name="Moore E.R.B."/>
            <person name="Sjoling A."/>
        </authorList>
    </citation>
    <scope>NUCLEOTIDE SEQUENCE [LARGE SCALE GENOMIC DNA]</scope>
    <source>
        <strain evidence="1 2">VAX-SP0-0CM-1</strain>
    </source>
</reference>
<dbReference type="Proteomes" id="UP001489333">
    <property type="component" value="Unassembled WGS sequence"/>
</dbReference>
<dbReference type="GO" id="GO:0051213">
    <property type="term" value="F:dioxygenase activity"/>
    <property type="evidence" value="ECO:0007669"/>
    <property type="project" value="UniProtKB-KW"/>
</dbReference>
<dbReference type="Gene3D" id="3.40.50.150">
    <property type="entry name" value="Vaccinia Virus protein VP39"/>
    <property type="match status" value="1"/>
</dbReference>
<evidence type="ECO:0000313" key="2">
    <source>
        <dbReference type="Proteomes" id="UP001489333"/>
    </source>
</evidence>
<accession>A0ABU9UPJ2</accession>
<dbReference type="CDD" id="cd02440">
    <property type="entry name" value="AdoMet_MTases"/>
    <property type="match status" value="1"/>
</dbReference>
<organism evidence="1 2">
    <name type="scientific">Shewanella vaxholmensis</name>
    <dbReference type="NCBI Taxonomy" id="3063535"/>
    <lineage>
        <taxon>Bacteria</taxon>
        <taxon>Pseudomonadati</taxon>
        <taxon>Pseudomonadota</taxon>
        <taxon>Gammaproteobacteria</taxon>
        <taxon>Alteromonadales</taxon>
        <taxon>Shewanellaceae</taxon>
        <taxon>Shewanella</taxon>
    </lineage>
</organism>
<dbReference type="SUPFAM" id="SSF53335">
    <property type="entry name" value="S-adenosyl-L-methionine-dependent methyltransferases"/>
    <property type="match status" value="1"/>
</dbReference>
<comment type="caution">
    <text evidence="1">The sequence shown here is derived from an EMBL/GenBank/DDBJ whole genome shotgun (WGS) entry which is preliminary data.</text>
</comment>
<dbReference type="InterPro" id="IPR029063">
    <property type="entry name" value="SAM-dependent_MTases_sf"/>
</dbReference>
<gene>
    <name evidence="1" type="ORF">AAGS29_05825</name>
</gene>
<protein>
    <submittedName>
        <fullName evidence="1">Phytanoyl-CoA dioxygenase family protein</fullName>
    </submittedName>
</protein>
<dbReference type="Pfam" id="PF05721">
    <property type="entry name" value="PhyH"/>
    <property type="match status" value="1"/>
</dbReference>
<dbReference type="Gene3D" id="2.60.120.620">
    <property type="entry name" value="q2cbj1_9rhob like domain"/>
    <property type="match status" value="1"/>
</dbReference>
<keyword evidence="1" id="KW-0560">Oxidoreductase</keyword>
<dbReference type="SUPFAM" id="SSF51197">
    <property type="entry name" value="Clavaminate synthase-like"/>
    <property type="match status" value="1"/>
</dbReference>
<proteinExistence type="predicted"/>
<keyword evidence="2" id="KW-1185">Reference proteome</keyword>
<evidence type="ECO:0000313" key="1">
    <source>
        <dbReference type="EMBL" id="MEM6248133.1"/>
    </source>
</evidence>
<dbReference type="RefSeq" id="WP_311905828.1">
    <property type="nucleotide sequence ID" value="NZ_JAUOEV010000008.1"/>
</dbReference>
<keyword evidence="1" id="KW-0223">Dioxygenase</keyword>
<sequence length="685" mass="77355">MPQRSELESGQSADIKALIHFANALLQASSAGEAKRLIDPMLAQLCAMTEIELHPEYFLDTEASTTPFGKAVSLTTAAQCAEDPERGRVFIQGIYQAIQDKLALNPQRPIQILYAGTGPFAWLLLPLLPLFSASQIQVTLLDIHPASLDKVTKLIEHFDLADRVATYVCADATVWQPEAAVKFDMIVSETMKHLLQQEPQVQIFSHLQAYLADGGVLIPQNIELDAWLECCTVQDLAETHYLGPLFALNLQTARLLADGDRSFLAGTLLLPDFSPSAVTLKFTTSIQVYGNSTLSEHQSQLTLPRYRRKQWLKPLSCLAFRYEQGAYPDFVFDVIEQKPVLVSSDDLSCLGIYHLQRLWQKIQLRKRGVPFTERANEWHLDKTLLDLCGIGLEPGLRALYQHDHQSAFVAYIQQIAKLTAADIAGINQQLSTISHGLTLALTMPEVDDLNSIEVEDSNPAAVLSESQLNFWRSEGYLVIPHVLSAEQCAATRDFIWQQLGANEQDPATWYQAHEFMQKIMLQLFRHPQLDANRQVPKIRQVFEQLWQRTDLVMTTDRVSFNPPETPTWRFPGPDMHWDMPLQLPVEFGTQGLIYLTDTSVDQGAFSCVPGFHLKIEEWLLEQNKKQNKTDIELQQQDWSKWPIKPIAANAGDLIIWHHALPHGASPNRGTIPRMVQYINFYPMAC</sequence>